<keyword evidence="6 14" id="KW-0479">Metal-binding</keyword>
<sequence length="135" mass="14229">MKGIGDRELLLKAREAARMAYAPYSGFPVGAALLASSGLIFPGCNIENASYGLTVCAERVALFRAVSSGERELVKLALWAPVPCWPCGACLQCLAEFAPGLRIVRQGEKGELQEKGLGELLTAAFSLQCPPGGCI</sequence>
<evidence type="ECO:0000256" key="2">
    <source>
        <dbReference type="ARBA" id="ARBA00003949"/>
    </source>
</evidence>
<protein>
    <recommendedName>
        <fullName evidence="5 15">Cytidine deaminase</fullName>
        <ecNumber evidence="4 15">3.5.4.5</ecNumber>
    </recommendedName>
    <alternativeName>
        <fullName evidence="9 15">Cytidine aminohydrolase</fullName>
    </alternativeName>
</protein>
<evidence type="ECO:0000256" key="9">
    <source>
        <dbReference type="ARBA" id="ARBA00032005"/>
    </source>
</evidence>
<organism evidence="18 19">
    <name type="scientific">Thermacetogenium phaeum (strain ATCC BAA-254 / DSM 26808 / PB)</name>
    <dbReference type="NCBI Taxonomy" id="1089553"/>
    <lineage>
        <taxon>Bacteria</taxon>
        <taxon>Bacillati</taxon>
        <taxon>Bacillota</taxon>
        <taxon>Clostridia</taxon>
        <taxon>Thermoanaerobacterales</taxon>
        <taxon>Thermoanaerobacteraceae</taxon>
        <taxon>Thermacetogenium</taxon>
    </lineage>
</organism>
<dbReference type="GO" id="GO:0004126">
    <property type="term" value="F:cytidine deaminase activity"/>
    <property type="evidence" value="ECO:0007669"/>
    <property type="project" value="UniProtKB-UniRule"/>
</dbReference>
<evidence type="ECO:0000256" key="4">
    <source>
        <dbReference type="ARBA" id="ARBA00012783"/>
    </source>
</evidence>
<comment type="catalytic activity">
    <reaction evidence="11 15">
        <text>cytidine + H2O + H(+) = uridine + NH4(+)</text>
        <dbReference type="Rhea" id="RHEA:16069"/>
        <dbReference type="ChEBI" id="CHEBI:15377"/>
        <dbReference type="ChEBI" id="CHEBI:15378"/>
        <dbReference type="ChEBI" id="CHEBI:16704"/>
        <dbReference type="ChEBI" id="CHEBI:17562"/>
        <dbReference type="ChEBI" id="CHEBI:28938"/>
        <dbReference type="EC" id="3.5.4.5"/>
    </reaction>
</comment>
<dbReference type="STRING" id="1089553.Tph_c22700"/>
<evidence type="ECO:0000259" key="17">
    <source>
        <dbReference type="PROSITE" id="PS51747"/>
    </source>
</evidence>
<dbReference type="Proteomes" id="UP000000467">
    <property type="component" value="Chromosome"/>
</dbReference>
<evidence type="ECO:0000256" key="7">
    <source>
        <dbReference type="ARBA" id="ARBA00022801"/>
    </source>
</evidence>
<dbReference type="EMBL" id="CP003732">
    <property type="protein sequence ID" value="AFV12460.1"/>
    <property type="molecule type" value="Genomic_DNA"/>
</dbReference>
<dbReference type="InterPro" id="IPR016192">
    <property type="entry name" value="APOBEC/CMP_deaminase_Zn-bd"/>
</dbReference>
<evidence type="ECO:0000256" key="16">
    <source>
        <dbReference type="SAM" id="Phobius"/>
    </source>
</evidence>
<dbReference type="NCBIfam" id="NF004064">
    <property type="entry name" value="PRK05578.1"/>
    <property type="match status" value="1"/>
</dbReference>
<dbReference type="InterPro" id="IPR016193">
    <property type="entry name" value="Cytidine_deaminase-like"/>
</dbReference>
<dbReference type="eggNOG" id="COG0295">
    <property type="taxonomic scope" value="Bacteria"/>
</dbReference>
<dbReference type="RefSeq" id="WP_015051332.1">
    <property type="nucleotide sequence ID" value="NC_018870.1"/>
</dbReference>
<dbReference type="GO" id="GO:0072527">
    <property type="term" value="P:pyrimidine-containing compound metabolic process"/>
    <property type="evidence" value="ECO:0007669"/>
    <property type="project" value="UniProtKB-ARBA"/>
</dbReference>
<name>K4LKH6_THEPS</name>
<dbReference type="KEGG" id="tpz:Tph_c22700"/>
<evidence type="ECO:0000313" key="19">
    <source>
        <dbReference type="Proteomes" id="UP000000467"/>
    </source>
</evidence>
<evidence type="ECO:0000256" key="5">
    <source>
        <dbReference type="ARBA" id="ARBA00018266"/>
    </source>
</evidence>
<evidence type="ECO:0000256" key="14">
    <source>
        <dbReference type="PIRSR" id="PIRSR606262-3"/>
    </source>
</evidence>
<dbReference type="PROSITE" id="PS00903">
    <property type="entry name" value="CYT_DCMP_DEAMINASES_1"/>
    <property type="match status" value="1"/>
</dbReference>
<proteinExistence type="inferred from homology"/>
<dbReference type="PROSITE" id="PS51747">
    <property type="entry name" value="CYT_DCMP_DEAMINASES_2"/>
    <property type="match status" value="1"/>
</dbReference>
<dbReference type="EC" id="3.5.4.5" evidence="4 15"/>
<evidence type="ECO:0000313" key="18">
    <source>
        <dbReference type="EMBL" id="AFV12460.1"/>
    </source>
</evidence>
<feature type="binding site" evidence="13">
    <location>
        <begin position="45"/>
        <end position="51"/>
    </location>
    <ligand>
        <name>substrate</name>
    </ligand>
</feature>
<dbReference type="HOGENOM" id="CLU_097262_0_1_9"/>
<feature type="transmembrane region" description="Helical" evidence="16">
    <location>
        <begin position="21"/>
        <end position="41"/>
    </location>
</feature>
<gene>
    <name evidence="18" type="primary">cdd</name>
    <name evidence="18" type="ordered locus">Tph_c22700</name>
</gene>
<comment type="function">
    <text evidence="2 15">This enzyme scavenges exogenous and endogenous cytidine and 2'-deoxycytidine for UMP synthesis.</text>
</comment>
<keyword evidence="7 15" id="KW-0378">Hydrolase</keyword>
<evidence type="ECO:0000256" key="1">
    <source>
        <dbReference type="ARBA" id="ARBA00001947"/>
    </source>
</evidence>
<comment type="cofactor">
    <cofactor evidence="1 14 15">
        <name>Zn(2+)</name>
        <dbReference type="ChEBI" id="CHEBI:29105"/>
    </cofactor>
</comment>
<keyword evidence="19" id="KW-1185">Reference proteome</keyword>
<keyword evidence="16" id="KW-0812">Transmembrane</keyword>
<accession>K4LKH6</accession>
<evidence type="ECO:0000256" key="6">
    <source>
        <dbReference type="ARBA" id="ARBA00022723"/>
    </source>
</evidence>
<keyword evidence="16" id="KW-1133">Transmembrane helix</keyword>
<dbReference type="OrthoDB" id="9795347at2"/>
<dbReference type="Gene3D" id="3.40.140.10">
    <property type="entry name" value="Cytidine Deaminase, domain 2"/>
    <property type="match status" value="1"/>
</dbReference>
<evidence type="ECO:0000256" key="3">
    <source>
        <dbReference type="ARBA" id="ARBA00006576"/>
    </source>
</evidence>
<comment type="catalytic activity">
    <reaction evidence="10 15">
        <text>2'-deoxycytidine + H2O + H(+) = 2'-deoxyuridine + NH4(+)</text>
        <dbReference type="Rhea" id="RHEA:13433"/>
        <dbReference type="ChEBI" id="CHEBI:15377"/>
        <dbReference type="ChEBI" id="CHEBI:15378"/>
        <dbReference type="ChEBI" id="CHEBI:15698"/>
        <dbReference type="ChEBI" id="CHEBI:16450"/>
        <dbReference type="ChEBI" id="CHEBI:28938"/>
        <dbReference type="EC" id="3.5.4.5"/>
    </reaction>
</comment>
<feature type="binding site" evidence="14">
    <location>
        <position position="90"/>
    </location>
    <ligand>
        <name>Zn(2+)</name>
        <dbReference type="ChEBI" id="CHEBI:29105"/>
        <note>catalytic</note>
    </ligand>
</feature>
<dbReference type="AlphaFoldDB" id="K4LKH6"/>
<evidence type="ECO:0000256" key="13">
    <source>
        <dbReference type="PIRSR" id="PIRSR606262-2"/>
    </source>
</evidence>
<evidence type="ECO:0000256" key="12">
    <source>
        <dbReference type="PIRSR" id="PIRSR606262-1"/>
    </source>
</evidence>
<dbReference type="PANTHER" id="PTHR11644:SF2">
    <property type="entry name" value="CYTIDINE DEAMINASE"/>
    <property type="match status" value="1"/>
</dbReference>
<dbReference type="NCBIfam" id="TIGR01354">
    <property type="entry name" value="cyt_deam_tetra"/>
    <property type="match status" value="1"/>
</dbReference>
<dbReference type="GO" id="GO:0005829">
    <property type="term" value="C:cytosol"/>
    <property type="evidence" value="ECO:0007669"/>
    <property type="project" value="TreeGrafter"/>
</dbReference>
<dbReference type="SUPFAM" id="SSF53927">
    <property type="entry name" value="Cytidine deaminase-like"/>
    <property type="match status" value="1"/>
</dbReference>
<feature type="active site" description="Proton donor" evidence="12">
    <location>
        <position position="58"/>
    </location>
</feature>
<keyword evidence="16" id="KW-0472">Membrane</keyword>
<dbReference type="GO" id="GO:0008270">
    <property type="term" value="F:zinc ion binding"/>
    <property type="evidence" value="ECO:0007669"/>
    <property type="project" value="UniProtKB-UniRule"/>
</dbReference>
<feature type="domain" description="CMP/dCMP-type deaminase" evidence="17">
    <location>
        <begin position="4"/>
        <end position="128"/>
    </location>
</feature>
<dbReference type="Pfam" id="PF00383">
    <property type="entry name" value="dCMP_cyt_deam_1"/>
    <property type="match status" value="1"/>
</dbReference>
<keyword evidence="8 14" id="KW-0862">Zinc</keyword>
<evidence type="ECO:0000256" key="15">
    <source>
        <dbReference type="RuleBase" id="RU364006"/>
    </source>
</evidence>
<dbReference type="GO" id="GO:0055086">
    <property type="term" value="P:nucleobase-containing small molecule metabolic process"/>
    <property type="evidence" value="ECO:0007669"/>
    <property type="project" value="UniProtKB-ARBA"/>
</dbReference>
<feature type="binding site" evidence="14">
    <location>
        <position position="56"/>
    </location>
    <ligand>
        <name>Zn(2+)</name>
        <dbReference type="ChEBI" id="CHEBI:29105"/>
        <note>catalytic</note>
    </ligand>
</feature>
<dbReference type="PANTHER" id="PTHR11644">
    <property type="entry name" value="CYTIDINE DEAMINASE"/>
    <property type="match status" value="1"/>
</dbReference>
<evidence type="ECO:0000256" key="10">
    <source>
        <dbReference type="ARBA" id="ARBA00049252"/>
    </source>
</evidence>
<evidence type="ECO:0000256" key="11">
    <source>
        <dbReference type="ARBA" id="ARBA00049558"/>
    </source>
</evidence>
<dbReference type="FunFam" id="3.40.140.10:FF:000008">
    <property type="entry name" value="Cytidine deaminase"/>
    <property type="match status" value="1"/>
</dbReference>
<feature type="binding site" evidence="14">
    <location>
        <position position="87"/>
    </location>
    <ligand>
        <name>Zn(2+)</name>
        <dbReference type="ChEBI" id="CHEBI:29105"/>
        <note>catalytic</note>
    </ligand>
</feature>
<dbReference type="InterPro" id="IPR002125">
    <property type="entry name" value="CMP_dCMP_dom"/>
</dbReference>
<dbReference type="GO" id="GO:0042802">
    <property type="term" value="F:identical protein binding"/>
    <property type="evidence" value="ECO:0007669"/>
    <property type="project" value="UniProtKB-ARBA"/>
</dbReference>
<dbReference type="InterPro" id="IPR006262">
    <property type="entry name" value="Cyt_deam_tetra"/>
</dbReference>
<dbReference type="InterPro" id="IPR050202">
    <property type="entry name" value="Cyt/Deoxycyt_deaminase"/>
</dbReference>
<reference evidence="18 19" key="1">
    <citation type="journal article" date="2012" name="BMC Genomics">
        <title>Genome-guided analysis of physiological and morphological traits of the fermentative acetate oxidizer Thermacetogenium phaeum.</title>
        <authorList>
            <person name="Oehler D."/>
            <person name="Poehlein A."/>
            <person name="Leimbach A."/>
            <person name="Muller N."/>
            <person name="Daniel R."/>
            <person name="Gottschalk G."/>
            <person name="Schink B."/>
        </authorList>
    </citation>
    <scope>NUCLEOTIDE SEQUENCE [LARGE SCALE GENOMIC DNA]</scope>
    <source>
        <strain evidence="19">ATCC BAA-254 / DSM 26808 / PB</strain>
    </source>
</reference>
<evidence type="ECO:0000256" key="8">
    <source>
        <dbReference type="ARBA" id="ARBA00022833"/>
    </source>
</evidence>
<comment type="similarity">
    <text evidence="3 15">Belongs to the cytidine and deoxycytidylate deaminase family.</text>
</comment>
<dbReference type="CDD" id="cd01283">
    <property type="entry name" value="cytidine_deaminase"/>
    <property type="match status" value="1"/>
</dbReference>